<proteinExistence type="inferred from homology"/>
<gene>
    <name evidence="7" type="ORF">PAT3040_05050</name>
</gene>
<organism evidence="7 8">
    <name type="scientific">Paenibacillus agaridevorans</name>
    <dbReference type="NCBI Taxonomy" id="171404"/>
    <lineage>
        <taxon>Bacteria</taxon>
        <taxon>Bacillati</taxon>
        <taxon>Bacillota</taxon>
        <taxon>Bacilli</taxon>
        <taxon>Bacillales</taxon>
        <taxon>Paenibacillaceae</taxon>
        <taxon>Paenibacillus</taxon>
    </lineage>
</organism>
<dbReference type="InterPro" id="IPR006101">
    <property type="entry name" value="Glyco_hydro_2"/>
</dbReference>
<dbReference type="Gene3D" id="2.60.120.260">
    <property type="entry name" value="Galactose-binding domain-like"/>
    <property type="match status" value="1"/>
</dbReference>
<dbReference type="InterPro" id="IPR013783">
    <property type="entry name" value="Ig-like_fold"/>
</dbReference>
<dbReference type="Gene3D" id="3.20.20.80">
    <property type="entry name" value="Glycosidases"/>
    <property type="match status" value="1"/>
</dbReference>
<dbReference type="InterPro" id="IPR036156">
    <property type="entry name" value="Beta-gal/glucu_dom_sf"/>
</dbReference>
<accession>A0A2R5F321</accession>
<dbReference type="Pfam" id="PF02836">
    <property type="entry name" value="Glyco_hydro_2_C"/>
    <property type="match status" value="1"/>
</dbReference>
<evidence type="ECO:0000256" key="1">
    <source>
        <dbReference type="ARBA" id="ARBA00007401"/>
    </source>
</evidence>
<comment type="similarity">
    <text evidence="1">Belongs to the glycosyl hydrolase 2 family.</text>
</comment>
<dbReference type="RefSeq" id="WP_108994838.1">
    <property type="nucleotide sequence ID" value="NZ_BDQX01000315.1"/>
</dbReference>
<keyword evidence="2 7" id="KW-0378">Hydrolase</keyword>
<dbReference type="Proteomes" id="UP000245202">
    <property type="component" value="Unassembled WGS sequence"/>
</dbReference>
<name>A0A2R5F321_9BACL</name>
<feature type="domain" description="Glycoside hydrolase family 2 immunoglobulin-like beta-sandwich" evidence="4">
    <location>
        <begin position="162"/>
        <end position="277"/>
    </location>
</feature>
<dbReference type="SUPFAM" id="SSF51445">
    <property type="entry name" value="(Trans)glycosidases"/>
    <property type="match status" value="1"/>
</dbReference>
<evidence type="ECO:0000256" key="2">
    <source>
        <dbReference type="ARBA" id="ARBA00022801"/>
    </source>
</evidence>
<keyword evidence="3" id="KW-0326">Glycosidase</keyword>
<evidence type="ECO:0000259" key="4">
    <source>
        <dbReference type="Pfam" id="PF00703"/>
    </source>
</evidence>
<dbReference type="SUPFAM" id="SSF49785">
    <property type="entry name" value="Galactose-binding domain-like"/>
    <property type="match status" value="1"/>
</dbReference>
<dbReference type="SUPFAM" id="SSF49303">
    <property type="entry name" value="beta-Galactosidase/glucuronidase domain"/>
    <property type="match status" value="1"/>
</dbReference>
<evidence type="ECO:0000259" key="6">
    <source>
        <dbReference type="Pfam" id="PF02837"/>
    </source>
</evidence>
<dbReference type="Pfam" id="PF00703">
    <property type="entry name" value="Glyco_hydro_2"/>
    <property type="match status" value="1"/>
</dbReference>
<reference evidence="7 8" key="1">
    <citation type="submission" date="2017-08" db="EMBL/GenBank/DDBJ databases">
        <title>Substantial Increase in Enzyme Production by Combined Drug-Resistance Mutations in Paenibacillus agaridevorans.</title>
        <authorList>
            <person name="Tanaka Y."/>
            <person name="Funane K."/>
            <person name="Hosaka T."/>
            <person name="Shiwa Y."/>
            <person name="Fujita N."/>
            <person name="Miyazaki T."/>
            <person name="Yoshikawa H."/>
            <person name="Murakami K."/>
            <person name="Kasahara K."/>
            <person name="Inaoka T."/>
            <person name="Hiraga Y."/>
            <person name="Ochi K."/>
        </authorList>
    </citation>
    <scope>NUCLEOTIDE SEQUENCE [LARGE SCALE GENOMIC DNA]</scope>
    <source>
        <strain evidence="7 8">T-3040</strain>
    </source>
</reference>
<protein>
    <submittedName>
        <fullName evidence="7">Glycoside hydrolase family 2</fullName>
    </submittedName>
</protein>
<evidence type="ECO:0000259" key="5">
    <source>
        <dbReference type="Pfam" id="PF02836"/>
    </source>
</evidence>
<feature type="domain" description="Glycoside hydrolase family 2 catalytic" evidence="5">
    <location>
        <begin position="280"/>
        <end position="504"/>
    </location>
</feature>
<dbReference type="InterPro" id="IPR006104">
    <property type="entry name" value="Glyco_hydro_2_N"/>
</dbReference>
<feature type="domain" description="Glycosyl hydrolases family 2 sugar binding" evidence="6">
    <location>
        <begin position="6"/>
        <end position="155"/>
    </location>
</feature>
<dbReference type="PRINTS" id="PR00132">
    <property type="entry name" value="GLHYDRLASE2"/>
</dbReference>
<dbReference type="InterPro" id="IPR006102">
    <property type="entry name" value="Ig-like_GH2"/>
</dbReference>
<dbReference type="AlphaFoldDB" id="A0A2R5F321"/>
<dbReference type="EMBL" id="BDQX01000315">
    <property type="protein sequence ID" value="GBG10321.1"/>
    <property type="molecule type" value="Genomic_DNA"/>
</dbReference>
<dbReference type="InterPro" id="IPR051913">
    <property type="entry name" value="GH2_Domain-Containing"/>
</dbReference>
<dbReference type="PANTHER" id="PTHR42732">
    <property type="entry name" value="BETA-GALACTOSIDASE"/>
    <property type="match status" value="1"/>
</dbReference>
<comment type="caution">
    <text evidence="7">The sequence shown here is derived from an EMBL/GenBank/DDBJ whole genome shotgun (WGS) entry which is preliminary data.</text>
</comment>
<dbReference type="PANTHER" id="PTHR42732:SF3">
    <property type="entry name" value="HYDROLASE"/>
    <property type="match status" value="1"/>
</dbReference>
<dbReference type="InterPro" id="IPR017853">
    <property type="entry name" value="GH"/>
</dbReference>
<sequence length="930" mass="105950">MRQSWSLDGEWQFLIDPLQAGERESWYNNEQPWNEARKVTVPHIWQREGGELVGYHGVAWYRKTISLPGRDSGKQHCICFDAVDYRCAVWWNGAYIGEHEGGFTPFELSIPAELMQEENQVVLSVFDPKDNAEIPIGKQGSWYTRVSGIWQSVKVEERASSYVESVLVTPDLDGMKLGLRAELLVGGGHDLKLDYTIRPHALGEENTFEAASYSGELGELGEIRSEGLNRSIQVNWDKPVPGMLLWSTEAPHLYEIEVCLSDANGVIDRFVAIFGMRKVEQRDGRIYVNNQPVYIRGALDQAFYPDSIYTAGSVDEIVKEIELAKQMGFNLLRKHIKVEIPEYLYWADRLGMLVWAEPPNFVKWTEAARTRFVSEIEAMLKRDYNHPSIIIWSIYNEEWGLEWDLEFDPEKQQHVAELYDWLKEWDPTRLICDNSGWTHIKTDINDHHRYFACPEQLDEWREDLDELLIGNPDKNFVAPYRSQGEPIIVSEFGVWGLPSVERLKDFYDGNEPWWFINQGEETHQDDYKKPTTALDNMDKFGLASAFGDFETLAVHSQRRMFRAVKSLIEEMRKRPAIGGYVVTEFTDIEWETNGWLDFLRQPKEGFDRLIDFNGACCVFAEVERANLWSGEQVSWELVLTNDDGRRMSGEVKWSLANSAMQGTVQVEIDDVWKQLPGAITFTVPESKEVLAERLVLEWIVEGACVARNEYELTFTPKQLVNADRESAVAIHGLNAGFQAALEANRWHTAGTLTNEAVMVTDCLDKEAESFARQGGSVLFLAEKGDGLKASGPFTFRQLAPGESWPRASSMNYVDSRCFDGLPLLPEMGWELEGLYPDYVLPFGDYKKVGVKRTVNMFGNPGTAEAGEVISGYFQGWLGQNGGSIVRHPLGKGYVTVVTWKLIERYGHEPMATMIVNRLLHIAKDGTPDEN</sequence>
<dbReference type="InterPro" id="IPR006103">
    <property type="entry name" value="Glyco_hydro_2_cat"/>
</dbReference>
<evidence type="ECO:0000313" key="8">
    <source>
        <dbReference type="Proteomes" id="UP000245202"/>
    </source>
</evidence>
<dbReference type="Gene3D" id="2.60.40.10">
    <property type="entry name" value="Immunoglobulins"/>
    <property type="match status" value="1"/>
</dbReference>
<dbReference type="GO" id="GO:0004553">
    <property type="term" value="F:hydrolase activity, hydrolyzing O-glycosyl compounds"/>
    <property type="evidence" value="ECO:0007669"/>
    <property type="project" value="InterPro"/>
</dbReference>
<evidence type="ECO:0000313" key="7">
    <source>
        <dbReference type="EMBL" id="GBG10321.1"/>
    </source>
</evidence>
<dbReference type="Pfam" id="PF02837">
    <property type="entry name" value="Glyco_hydro_2_N"/>
    <property type="match status" value="1"/>
</dbReference>
<keyword evidence="8" id="KW-1185">Reference proteome</keyword>
<dbReference type="InterPro" id="IPR008979">
    <property type="entry name" value="Galactose-bd-like_sf"/>
</dbReference>
<dbReference type="GO" id="GO:0005975">
    <property type="term" value="P:carbohydrate metabolic process"/>
    <property type="evidence" value="ECO:0007669"/>
    <property type="project" value="InterPro"/>
</dbReference>
<evidence type="ECO:0000256" key="3">
    <source>
        <dbReference type="ARBA" id="ARBA00023295"/>
    </source>
</evidence>